<dbReference type="Gene3D" id="1.10.150.20">
    <property type="entry name" value="5' to 3' exonuclease, C-terminal subdomain"/>
    <property type="match status" value="1"/>
</dbReference>
<keyword evidence="5" id="KW-1185">Reference proteome</keyword>
<name>A0ABW5DRS0_9PROT</name>
<evidence type="ECO:0000256" key="2">
    <source>
        <dbReference type="ARBA" id="ARBA00022840"/>
    </source>
</evidence>
<dbReference type="PANTHER" id="PTHR43788:SF6">
    <property type="entry name" value="DNA HELICASE B"/>
    <property type="match status" value="1"/>
</dbReference>
<proteinExistence type="predicted"/>
<dbReference type="Pfam" id="PF13538">
    <property type="entry name" value="UvrD_C_2"/>
    <property type="match status" value="1"/>
</dbReference>
<dbReference type="Gene3D" id="2.30.30.940">
    <property type="match status" value="1"/>
</dbReference>
<dbReference type="Pfam" id="PF13604">
    <property type="entry name" value="AAA_30"/>
    <property type="match status" value="1"/>
</dbReference>
<dbReference type="Gene3D" id="3.40.50.300">
    <property type="entry name" value="P-loop containing nucleotide triphosphate hydrolases"/>
    <property type="match status" value="2"/>
</dbReference>
<dbReference type="Proteomes" id="UP001597295">
    <property type="component" value="Unassembled WGS sequence"/>
</dbReference>
<organism evidence="4 5">
    <name type="scientific">Lacibacterium aquatile</name>
    <dbReference type="NCBI Taxonomy" id="1168082"/>
    <lineage>
        <taxon>Bacteria</taxon>
        <taxon>Pseudomonadati</taxon>
        <taxon>Pseudomonadota</taxon>
        <taxon>Alphaproteobacteria</taxon>
        <taxon>Rhodospirillales</taxon>
        <taxon>Rhodospirillaceae</taxon>
    </lineage>
</organism>
<dbReference type="InterPro" id="IPR027417">
    <property type="entry name" value="P-loop_NTPase"/>
</dbReference>
<dbReference type="EMBL" id="JBHUIP010000004">
    <property type="protein sequence ID" value="MFD2262589.1"/>
    <property type="molecule type" value="Genomic_DNA"/>
</dbReference>
<reference evidence="5" key="1">
    <citation type="journal article" date="2019" name="Int. J. Syst. Evol. Microbiol.">
        <title>The Global Catalogue of Microorganisms (GCM) 10K type strain sequencing project: providing services to taxonomists for standard genome sequencing and annotation.</title>
        <authorList>
            <consortium name="The Broad Institute Genomics Platform"/>
            <consortium name="The Broad Institute Genome Sequencing Center for Infectious Disease"/>
            <person name="Wu L."/>
            <person name="Ma J."/>
        </authorList>
    </citation>
    <scope>NUCLEOTIDE SEQUENCE [LARGE SCALE GENOMIC DNA]</scope>
    <source>
        <strain evidence="5">CGMCC 1.19062</strain>
    </source>
</reference>
<dbReference type="CDD" id="cd18809">
    <property type="entry name" value="SF1_C_RecD"/>
    <property type="match status" value="1"/>
</dbReference>
<evidence type="ECO:0000259" key="3">
    <source>
        <dbReference type="Pfam" id="PF13538"/>
    </source>
</evidence>
<dbReference type="CDD" id="cd17933">
    <property type="entry name" value="DEXSc_RecD-like"/>
    <property type="match status" value="1"/>
</dbReference>
<dbReference type="InterPro" id="IPR027785">
    <property type="entry name" value="UvrD-like_helicase_C"/>
</dbReference>
<keyword evidence="1" id="KW-0547">Nucleotide-binding</keyword>
<sequence>MQVLVDTILSEHAGGVIFSGQQPDGQRLIVKLAERIFPASGDLFEVSGTEGTYTDARGIRHRQIEATTADRLRTSGRLLGPWLQTLPGIGPERAQRLLDRFGPDLLDVLDDPTRLTDIAEALAPGRSATGIKLASLVMARLAKRQTAEANAIAEGEFYRNLEDIGVSDRPAARALYRLIGSKDAWAKLQRHPYALAGVVPWAKADHLAQRLLSTAGVSDPGQHPDRLIGACDAVWRDILDSGDTAAQQDEFEARLAKLRVDPAAALQAGLAAKRVLRRGDLLRPPGAAALERRVATEINRIRRVGSSFAHEPDIHHHLTGLTDEQRTAVVEILCRRFALLQGFAGTGKTTTMRALVAAHEARGGRVILASLAGKAALRLSRSTGRLATTIARLLHGLTKRQQLVGQGRAVPDLLPFIDSQTMVIIDEGSMVDLVAWSKLLPLIPDGASLVIVGDVAQLPPIGLGCVYHDLVAANDDVLYLTQVQRQAAGNDIVTGATQVRQGQPLRPPAYNGIQPGLTLLECDDDEQLVALAQLRQDCTAAQISNDDLLVIAGLRQTCRDINQAMQDQRRQQGAVGTRLGPQAAFVSIGDPVICGRNRYDEALMNGLMGSVASIEPVEILLDGEVEPRALSPEALIEMQSAWGITCHRAQGSEARIVIVLLDGTRILTRRWLYTAITRGIEQVILVGSQQALERCIERDDERTTAFAMELAAA</sequence>
<dbReference type="SUPFAM" id="SSF52540">
    <property type="entry name" value="P-loop containing nucleoside triphosphate hydrolases"/>
    <property type="match status" value="1"/>
</dbReference>
<accession>A0ABW5DRS0</accession>
<dbReference type="InterPro" id="IPR050534">
    <property type="entry name" value="Coronavir_polyprotein_1ab"/>
</dbReference>
<keyword evidence="2" id="KW-0067">ATP-binding</keyword>
<gene>
    <name evidence="4" type="ORF">ACFSM5_06795</name>
</gene>
<dbReference type="RefSeq" id="WP_379875547.1">
    <property type="nucleotide sequence ID" value="NZ_JBHUIP010000004.1"/>
</dbReference>
<comment type="caution">
    <text evidence="4">The sequence shown here is derived from an EMBL/GenBank/DDBJ whole genome shotgun (WGS) entry which is preliminary data.</text>
</comment>
<protein>
    <submittedName>
        <fullName evidence="4">AAA family ATPase</fullName>
    </submittedName>
</protein>
<evidence type="ECO:0000256" key="1">
    <source>
        <dbReference type="ARBA" id="ARBA00022741"/>
    </source>
</evidence>
<dbReference type="PANTHER" id="PTHR43788">
    <property type="entry name" value="DNA2/NAM7 HELICASE FAMILY MEMBER"/>
    <property type="match status" value="1"/>
</dbReference>
<evidence type="ECO:0000313" key="4">
    <source>
        <dbReference type="EMBL" id="MFD2262589.1"/>
    </source>
</evidence>
<feature type="domain" description="UvrD-like helicase C-terminal" evidence="3">
    <location>
        <begin position="641"/>
        <end position="686"/>
    </location>
</feature>
<evidence type="ECO:0000313" key="5">
    <source>
        <dbReference type="Proteomes" id="UP001597295"/>
    </source>
</evidence>